<reference evidence="2 3" key="1">
    <citation type="submission" date="2023-01" db="EMBL/GenBank/DDBJ databases">
        <title>Psychrosphaera sp. nov., isolated from marine algae.</title>
        <authorList>
            <person name="Bayburt H."/>
            <person name="Choi B.J."/>
            <person name="Kim J.M."/>
            <person name="Choi D.G."/>
            <person name="Jeon C.O."/>
        </authorList>
    </citation>
    <scope>NUCLEOTIDE SEQUENCE [LARGE SCALE GENOMIC DNA]</scope>
    <source>
        <strain evidence="2 3">G1-22</strain>
    </source>
</reference>
<dbReference type="EMBL" id="JAQOMS010000002">
    <property type="protein sequence ID" value="MDC2889829.1"/>
    <property type="molecule type" value="Genomic_DNA"/>
</dbReference>
<gene>
    <name evidence="2" type="ORF">PN838_14925</name>
</gene>
<evidence type="ECO:0000313" key="2">
    <source>
        <dbReference type="EMBL" id="MDC2889829.1"/>
    </source>
</evidence>
<comment type="caution">
    <text evidence="2">The sequence shown here is derived from an EMBL/GenBank/DDBJ whole genome shotgun (WGS) entry which is preliminary data.</text>
</comment>
<dbReference type="Proteomes" id="UP001528411">
    <property type="component" value="Unassembled WGS sequence"/>
</dbReference>
<organism evidence="2 3">
    <name type="scientific">Psychrosphaera algicola</name>
    <dbReference type="NCBI Taxonomy" id="3023714"/>
    <lineage>
        <taxon>Bacteria</taxon>
        <taxon>Pseudomonadati</taxon>
        <taxon>Pseudomonadota</taxon>
        <taxon>Gammaproteobacteria</taxon>
        <taxon>Alteromonadales</taxon>
        <taxon>Pseudoalteromonadaceae</taxon>
        <taxon>Psychrosphaera</taxon>
    </lineage>
</organism>
<proteinExistence type="predicted"/>
<evidence type="ECO:0000259" key="1">
    <source>
        <dbReference type="PROSITE" id="PS50925"/>
    </source>
</evidence>
<dbReference type="Gene3D" id="3.30.70.100">
    <property type="match status" value="1"/>
</dbReference>
<protein>
    <submittedName>
        <fullName evidence="2">BLUF domain-containing protein</fullName>
    </submittedName>
</protein>
<dbReference type="SMART" id="SM01034">
    <property type="entry name" value="BLUF"/>
    <property type="match status" value="1"/>
</dbReference>
<feature type="domain" description="BLUF" evidence="1">
    <location>
        <begin position="7"/>
        <end position="100"/>
    </location>
</feature>
<accession>A0ABT5FE71</accession>
<dbReference type="RefSeq" id="WP_272181179.1">
    <property type="nucleotide sequence ID" value="NZ_JAQOMS010000002.1"/>
</dbReference>
<name>A0ABT5FE71_9GAMM</name>
<dbReference type="SUPFAM" id="SSF54975">
    <property type="entry name" value="Acylphosphatase/BLUF domain-like"/>
    <property type="match status" value="1"/>
</dbReference>
<sequence length="144" mass="16943">MKNNENLRVIVYVSELTSDVAIIDKTLKDIITSANRFNEEHKIYGALFYHNQRFLQLIEGEHDKLSLLMDKLYADTRHTNLKVVVDAPIGVRTYEDWTLDLFNLSENQKIDFDHIITIKKMFDAQCKMDGWLFVQTIKDYINLT</sequence>
<keyword evidence="3" id="KW-1185">Reference proteome</keyword>
<evidence type="ECO:0000313" key="3">
    <source>
        <dbReference type="Proteomes" id="UP001528411"/>
    </source>
</evidence>
<dbReference type="InterPro" id="IPR007024">
    <property type="entry name" value="BLUF_domain"/>
</dbReference>
<dbReference type="PROSITE" id="PS50925">
    <property type="entry name" value="BLUF"/>
    <property type="match status" value="1"/>
</dbReference>
<dbReference type="Pfam" id="PF04940">
    <property type="entry name" value="BLUF"/>
    <property type="match status" value="1"/>
</dbReference>
<dbReference type="InterPro" id="IPR036046">
    <property type="entry name" value="Acylphosphatase-like_dom_sf"/>
</dbReference>